<reference evidence="4" key="2">
    <citation type="submission" date="2020-12" db="EMBL/GenBank/DDBJ databases">
        <title>GES Beta-lactamases isolated from hospital effluents in Brazil.</title>
        <authorList>
            <person name="Conte D."/>
            <person name="Mesa D."/>
            <person name="Palmeiro J.K."/>
            <person name="Dalla-Costa L.M."/>
        </authorList>
    </citation>
    <scope>NUCLEOTIDE SEQUENCE [LARGE SCALE GENOMIC DNA]</scope>
    <source>
        <strain evidence="4">Aero21</strain>
    </source>
</reference>
<evidence type="ECO:0000313" key="6">
    <source>
        <dbReference type="EMBL" id="WFF98744.1"/>
    </source>
</evidence>
<reference evidence="3" key="6">
    <citation type="submission" date="2023-11" db="EMBL/GenBank/DDBJ databases">
        <title>WGS of Aeromonas in Northern Israel.</title>
        <authorList>
            <person name="Hershko Y."/>
        </authorList>
    </citation>
    <scope>NUCLEOTIDE SEQUENCE</scope>
    <source>
        <strain evidence="3">77416</strain>
    </source>
</reference>
<reference evidence="2" key="3">
    <citation type="submission" date="2022-09" db="EMBL/GenBank/DDBJ databases">
        <title>Intensive care unit water sources are persistently colonized with multi-drug resistant bacteria and are the site of extensive horizontal gene transfer of antibiotic resistance genes.</title>
        <authorList>
            <person name="Diorio-Toth L."/>
        </authorList>
    </citation>
    <scope>NUCLEOTIDE SEQUENCE</scope>
    <source>
        <strain evidence="2">GD03710</strain>
    </source>
</reference>
<dbReference type="AlphaFoldDB" id="A0A125XZX6"/>
<dbReference type="Proteomes" id="UP001218423">
    <property type="component" value="Chromosome"/>
</dbReference>
<dbReference type="EMBL" id="JAWZVU010000108">
    <property type="protein sequence ID" value="MDX7722037.1"/>
    <property type="molecule type" value="Genomic_DNA"/>
</dbReference>
<dbReference type="Proteomes" id="UP000266778">
    <property type="component" value="Chromosome"/>
</dbReference>
<evidence type="ECO:0000313" key="4">
    <source>
        <dbReference type="EMBL" id="QQA59431.1"/>
    </source>
</evidence>
<reference evidence="6" key="4">
    <citation type="submission" date="2023-03" db="EMBL/GenBank/DDBJ databases">
        <title>Aeromonas caviae strain AC1520.</title>
        <authorList>
            <person name="Xie T."/>
            <person name="Zhang Q."/>
            <person name="Deng J."/>
            <person name="Li X."/>
        </authorList>
    </citation>
    <scope>NUCLEOTIDE SEQUENCE</scope>
    <source>
        <strain evidence="6">AC1520</strain>
    </source>
</reference>
<dbReference type="EMBL" id="CP120942">
    <property type="protein sequence ID" value="WFF98744.1"/>
    <property type="molecule type" value="Genomic_DNA"/>
</dbReference>
<dbReference type="EMBL" id="CP025706">
    <property type="protein sequence ID" value="AXB07266.2"/>
    <property type="molecule type" value="Genomic_DNA"/>
</dbReference>
<dbReference type="EMBL" id="CP110176">
    <property type="protein sequence ID" value="UZC86093.2"/>
    <property type="molecule type" value="Genomic_DNA"/>
</dbReference>
<reference evidence="1" key="1">
    <citation type="journal article" date="2019" name="J Environ">
        <title>Genetic characterization and potential molecular dissemination mechanism of tet (31) gene in Aeromonas caviae from an oxytetracycline wastewater treatment system.</title>
        <authorList>
            <person name="Shi Y."/>
            <person name="Tian Z."/>
            <person name="Leclercq S.O."/>
            <person name="Zhang H."/>
            <person name="Yang M."/>
            <person name="Zhang Y."/>
        </authorList>
    </citation>
    <scope>NUCLEOTIDE SEQUENCE</scope>
    <source>
        <strain evidence="1">T25-39</strain>
    </source>
</reference>
<evidence type="ECO:0000313" key="5">
    <source>
        <dbReference type="EMBL" id="UZC86093.2"/>
    </source>
</evidence>
<gene>
    <name evidence="1" type="ORF">C1C91_04040</name>
    <name evidence="4" type="ORF">JC965_14145</name>
    <name evidence="2" type="ORF">N5I20_23230</name>
    <name evidence="5" type="ORF">OJY61_20070</name>
    <name evidence="6" type="ORF">P5S46_03845</name>
    <name evidence="3" type="ORF">SJS77_16460</name>
</gene>
<dbReference type="Proteomes" id="UP001163285">
    <property type="component" value="Chromosome"/>
</dbReference>
<dbReference type="Proteomes" id="UP001277183">
    <property type="component" value="Unassembled WGS sequence"/>
</dbReference>
<dbReference type="EMBL" id="JAOCIZ010000194">
    <property type="protein sequence ID" value="MDH1507953.1"/>
    <property type="molecule type" value="Genomic_DNA"/>
</dbReference>
<proteinExistence type="predicted"/>
<organism evidence="2 7">
    <name type="scientific">Aeromonas caviae</name>
    <name type="common">Aeromonas punctata</name>
    <dbReference type="NCBI Taxonomy" id="648"/>
    <lineage>
        <taxon>Bacteria</taxon>
        <taxon>Pseudomonadati</taxon>
        <taxon>Pseudomonadota</taxon>
        <taxon>Gammaproteobacteria</taxon>
        <taxon>Aeromonadales</taxon>
        <taxon>Aeromonadaceae</taxon>
        <taxon>Aeromonas</taxon>
    </lineage>
</organism>
<dbReference type="GeneID" id="48823663"/>
<dbReference type="EMBL" id="CP065937">
    <property type="protein sequence ID" value="QQA59431.1"/>
    <property type="molecule type" value="Genomic_DNA"/>
</dbReference>
<dbReference type="Proteomes" id="UP001161704">
    <property type="component" value="Unassembled WGS sequence"/>
</dbReference>
<reference evidence="5" key="5">
    <citation type="submission" date="2023-04" db="EMBL/GenBank/DDBJ databases">
        <title>Whole Genome Sequence of Multi-drug resistant Aeromonas caviae as a gut pathogen in newborn.</title>
        <authorList>
            <person name="Jadhav S.V."/>
            <person name="Saroj S.D."/>
            <person name="Saha U.B."/>
            <person name="Sen S."/>
            <person name="Kher A."/>
        </authorList>
    </citation>
    <scope>NUCLEOTIDE SEQUENCE</scope>
    <source>
        <strain evidence="5">SVJ23</strain>
    </source>
</reference>
<evidence type="ECO:0000313" key="7">
    <source>
        <dbReference type="Proteomes" id="UP001161704"/>
    </source>
</evidence>
<dbReference type="RefSeq" id="WP_039040190.1">
    <property type="nucleotide sequence ID" value="NZ_AP019195.1"/>
</dbReference>
<evidence type="ECO:0000313" key="2">
    <source>
        <dbReference type="EMBL" id="MDH1507953.1"/>
    </source>
</evidence>
<name>A0A125XZX6_AERCA</name>
<protein>
    <submittedName>
        <fullName evidence="2">DUF2390 domain-containing protein</fullName>
    </submittedName>
</protein>
<accession>A0A3S5XC07</accession>
<sequence>MRDEALMASERVSPDALPTPSEFWTWSTGAYGQRSQDWLHVQSMGGNVNLALLLHHLDLLRIPVDLTDLQPALVQTEAVLLPWRTLRQQAKSRVGAEEYQTMLAHELELERLQQGVLLQTLRTLALFRGDSRNLFHYLSLLGAQQGPLRDLIC</sequence>
<evidence type="ECO:0000313" key="1">
    <source>
        <dbReference type="EMBL" id="AXB07266.2"/>
    </source>
</evidence>
<accession>A0A125XZX6</accession>
<dbReference type="Pfam" id="PF09523">
    <property type="entry name" value="DUF2390"/>
    <property type="match status" value="1"/>
</dbReference>
<dbReference type="InterPro" id="IPR012659">
    <property type="entry name" value="CHP02444"/>
</dbReference>
<evidence type="ECO:0000313" key="3">
    <source>
        <dbReference type="EMBL" id="MDX7722037.1"/>
    </source>
</evidence>